<name>A0A8C9T6N9_SCLFO</name>
<reference evidence="1 2" key="1">
    <citation type="submission" date="2019-04" db="EMBL/GenBank/DDBJ databases">
        <authorList>
            <consortium name="Wellcome Sanger Institute Data Sharing"/>
        </authorList>
    </citation>
    <scope>NUCLEOTIDE SEQUENCE [LARGE SCALE GENOMIC DNA]</scope>
</reference>
<evidence type="ECO:0000313" key="1">
    <source>
        <dbReference type="Ensembl" id="ENSSFOP00015049315.1"/>
    </source>
</evidence>
<proteinExistence type="predicted"/>
<accession>A0A8C9T6N9</accession>
<evidence type="ECO:0000313" key="2">
    <source>
        <dbReference type="Proteomes" id="UP000694397"/>
    </source>
</evidence>
<keyword evidence="2" id="KW-1185">Reference proteome</keyword>
<dbReference type="Proteomes" id="UP000694397">
    <property type="component" value="Chromosome 14"/>
</dbReference>
<dbReference type="AlphaFoldDB" id="A0A8C9T6N9"/>
<reference evidence="1" key="2">
    <citation type="submission" date="2025-08" db="UniProtKB">
        <authorList>
            <consortium name="Ensembl"/>
        </authorList>
    </citation>
    <scope>IDENTIFICATION</scope>
</reference>
<dbReference type="OrthoDB" id="8871672at2759"/>
<dbReference type="Ensembl" id="ENSSFOT00015056335.1">
    <property type="protein sequence ID" value="ENSSFOP00015049315.1"/>
    <property type="gene ID" value="ENSSFOG00015029252.1"/>
</dbReference>
<reference evidence="1" key="3">
    <citation type="submission" date="2025-09" db="UniProtKB">
        <authorList>
            <consortium name="Ensembl"/>
        </authorList>
    </citation>
    <scope>IDENTIFICATION</scope>
</reference>
<organism evidence="1 2">
    <name type="scientific">Scleropages formosus</name>
    <name type="common">Asian bonytongue</name>
    <name type="synonym">Osteoglossum formosum</name>
    <dbReference type="NCBI Taxonomy" id="113540"/>
    <lineage>
        <taxon>Eukaryota</taxon>
        <taxon>Metazoa</taxon>
        <taxon>Chordata</taxon>
        <taxon>Craniata</taxon>
        <taxon>Vertebrata</taxon>
        <taxon>Euteleostomi</taxon>
        <taxon>Actinopterygii</taxon>
        <taxon>Neopterygii</taxon>
        <taxon>Teleostei</taxon>
        <taxon>Osteoglossocephala</taxon>
        <taxon>Osteoglossomorpha</taxon>
        <taxon>Osteoglossiformes</taxon>
        <taxon>Osteoglossidae</taxon>
        <taxon>Scleropages</taxon>
    </lineage>
</organism>
<sequence length="76" mass="7990">MGSLSKEARICSKAKDHSTSCRWEFGSGTLGGLGVSEEPSGEVEASPLGGVVSVGVDSSSGSPWNKLYRVLENWMN</sequence>
<protein>
    <submittedName>
        <fullName evidence="1">Uncharacterized protein</fullName>
    </submittedName>
</protein>